<feature type="region of interest" description="Disordered" evidence="3">
    <location>
        <begin position="1"/>
        <end position="94"/>
    </location>
</feature>
<evidence type="ECO:0000313" key="5">
    <source>
        <dbReference type="EMBL" id="ELU05266.1"/>
    </source>
</evidence>
<sequence>MGDRVRARSRSRYRSRSRTPQRAISRERTYSNDSYDDDDSFYSDDSAVSARAKKSTTKTLNKRGKKNEVVRRKPGGSSSRAQRSPRGGGSEYVTQRMLSARRIKINELKNALEDMNQQMLELKQENKIMKRQQHLHNRTIDRYEDQENDVTAIIQRHSEETRVLKEQLRKQKEKNAAAEKKVKNSEDELDRTKRLLRKMRGLVEDKQLGERDKLAQRLSKLEEQSHEKDGKIKDLEKHVEHLKNNHKHEMGIERARLREKQKELSSILEKHDRTQEQLKEKEKELDVRNIYAQRLLRPPHHLNSSVSSSPLPESRSRHRRKSKEPDMTPRDKMKIYSEKRREEEKRDRELPEPVLEAPSPTPPPPANKPALPPPKPPNTTPQKTTPPTQNKHDTHLPKPVSSNAHAKPAAKVERQPKTNSSPDPTNESLKTQKESKAPNFIESLKAQKESTNTASHNAKNASVKSSNHLTPSKINKPAESKRTTQDEPYVPTFMTELRGNRRQQAPPAKQHRPTSETPPLVDFTSDFSKNKSQQAKAGRRGLKPSGTTHLNFVDAEEEREESSPVMFSLNASASGQRSSVRGPVSRTVNTNKARLQQERHDDPFRINDSPSLEKEAERKQKERERKEWEERREREERLRREIEEEEEMEREEAKRRREEERERERQEELKRMREEEEEEERWRSEREKKKREAEMRKERLRKEREEREKKESEEREEREKTGPSKEEDQELRRLEEERREQRQREEIERKAKEERDRMSRDEKERQQRLQKDLLLAKMREIDQTKRSSPVKNGGVSPTGKKADYHFKQSIENMHHGMPAYEVKVPVVEKNRRKSRLLDDSDEEVGYKPSFNAHPKNNKVNSIFTASDDDDDDVPNFSRPQNKTKKKDLMSELFGGDKPNGHAKGREDSALLGGGNAVVDHDDSTYKPSSTLLPRRSKQSASTLHTRPPALNAIENFDDDIEEMVL</sequence>
<evidence type="ECO:0000256" key="2">
    <source>
        <dbReference type="ARBA" id="ARBA00023054"/>
    </source>
</evidence>
<dbReference type="PANTHER" id="PTHR16650:SF6">
    <property type="entry name" value="GH21622P"/>
    <property type="match status" value="1"/>
</dbReference>
<dbReference type="EMBL" id="AMQN01007915">
    <property type="status" value="NOT_ANNOTATED_CDS"/>
    <property type="molecule type" value="Genomic_DNA"/>
</dbReference>
<organism evidence="5">
    <name type="scientific">Capitella teleta</name>
    <name type="common">Polychaete worm</name>
    <dbReference type="NCBI Taxonomy" id="283909"/>
    <lineage>
        <taxon>Eukaryota</taxon>
        <taxon>Metazoa</taxon>
        <taxon>Spiralia</taxon>
        <taxon>Lophotrochozoa</taxon>
        <taxon>Annelida</taxon>
        <taxon>Polychaeta</taxon>
        <taxon>Sedentaria</taxon>
        <taxon>Scolecida</taxon>
        <taxon>Capitellidae</taxon>
        <taxon>Capitella</taxon>
    </lineage>
</organism>
<feature type="compositionally biased region" description="Polar residues" evidence="3">
    <location>
        <begin position="569"/>
        <end position="579"/>
    </location>
</feature>
<keyword evidence="7" id="KW-1185">Reference proteome</keyword>
<feature type="compositionally biased region" description="Basic and acidic residues" evidence="3">
    <location>
        <begin position="476"/>
        <end position="485"/>
    </location>
</feature>
<dbReference type="PANTHER" id="PTHR16650">
    <property type="entry name" value="C21ORF13-RELATED"/>
    <property type="match status" value="1"/>
</dbReference>
<reference evidence="6" key="3">
    <citation type="submission" date="2015-06" db="UniProtKB">
        <authorList>
            <consortium name="EnsemblMetazoa"/>
        </authorList>
    </citation>
    <scope>IDENTIFICATION</scope>
</reference>
<dbReference type="Proteomes" id="UP000014760">
    <property type="component" value="Unassembled WGS sequence"/>
</dbReference>
<dbReference type="OrthoDB" id="2123794at2759"/>
<dbReference type="STRING" id="283909.R7UPD4"/>
<dbReference type="InterPro" id="IPR028933">
    <property type="entry name" value="Lebercilin_dom"/>
</dbReference>
<feature type="compositionally biased region" description="Basic and acidic residues" evidence="3">
    <location>
        <begin position="263"/>
        <end position="287"/>
    </location>
</feature>
<feature type="compositionally biased region" description="Pro residues" evidence="3">
    <location>
        <begin position="359"/>
        <end position="379"/>
    </location>
</feature>
<feature type="compositionally biased region" description="Basic residues" evidence="3">
    <location>
        <begin position="7"/>
        <end position="19"/>
    </location>
</feature>
<proteinExistence type="inferred from homology"/>
<evidence type="ECO:0000256" key="3">
    <source>
        <dbReference type="SAM" id="MobiDB-lite"/>
    </source>
</evidence>
<dbReference type="EnsemblMetazoa" id="CapteT225671">
    <property type="protein sequence ID" value="CapteP225671"/>
    <property type="gene ID" value="CapteG225671"/>
</dbReference>
<feature type="compositionally biased region" description="Basic residues" evidence="3">
    <location>
        <begin position="51"/>
        <end position="65"/>
    </location>
</feature>
<feature type="compositionally biased region" description="Polar residues" evidence="3">
    <location>
        <begin position="525"/>
        <end position="535"/>
    </location>
</feature>
<dbReference type="AlphaFoldDB" id="R7UPD4"/>
<feature type="region of interest" description="Disordered" evidence="3">
    <location>
        <begin position="263"/>
        <end position="803"/>
    </location>
</feature>
<dbReference type="Pfam" id="PF15619">
    <property type="entry name" value="Lebercilin"/>
    <property type="match status" value="1"/>
</dbReference>
<dbReference type="HOGENOM" id="CLU_306800_0_0_1"/>
<dbReference type="GO" id="GO:0042073">
    <property type="term" value="P:intraciliary transport"/>
    <property type="evidence" value="ECO:0007669"/>
    <property type="project" value="TreeGrafter"/>
</dbReference>
<gene>
    <name evidence="5" type="ORF">CAPTEDRAFT_225671</name>
</gene>
<feature type="compositionally biased region" description="Polar residues" evidence="3">
    <location>
        <begin position="417"/>
        <end position="429"/>
    </location>
</feature>
<protein>
    <recommendedName>
        <fullName evidence="4">Lebercilin domain-containing protein</fullName>
    </recommendedName>
</protein>
<comment type="similarity">
    <text evidence="1">Belongs to the LCA5 family.</text>
</comment>
<accession>R7UPD4</accession>
<keyword evidence="2" id="KW-0175">Coiled coil</keyword>
<name>R7UPD4_CAPTE</name>
<feature type="compositionally biased region" description="Basic and acidic residues" evidence="3">
    <location>
        <begin position="595"/>
        <end position="642"/>
    </location>
</feature>
<feature type="compositionally biased region" description="Polar residues" evidence="3">
    <location>
        <begin position="449"/>
        <end position="473"/>
    </location>
</feature>
<dbReference type="OMA" id="QIESSAC"/>
<dbReference type="InterPro" id="IPR026188">
    <property type="entry name" value="Lebercilin-like"/>
</dbReference>
<dbReference type="GO" id="GO:0005930">
    <property type="term" value="C:axoneme"/>
    <property type="evidence" value="ECO:0007669"/>
    <property type="project" value="TreeGrafter"/>
</dbReference>
<reference evidence="5 7" key="2">
    <citation type="journal article" date="2013" name="Nature">
        <title>Insights into bilaterian evolution from three spiralian genomes.</title>
        <authorList>
            <person name="Simakov O."/>
            <person name="Marletaz F."/>
            <person name="Cho S.J."/>
            <person name="Edsinger-Gonzales E."/>
            <person name="Havlak P."/>
            <person name="Hellsten U."/>
            <person name="Kuo D.H."/>
            <person name="Larsson T."/>
            <person name="Lv J."/>
            <person name="Arendt D."/>
            <person name="Savage R."/>
            <person name="Osoegawa K."/>
            <person name="de Jong P."/>
            <person name="Grimwood J."/>
            <person name="Chapman J.A."/>
            <person name="Shapiro H."/>
            <person name="Aerts A."/>
            <person name="Otillar R.P."/>
            <person name="Terry A.Y."/>
            <person name="Boore J.L."/>
            <person name="Grigoriev I.V."/>
            <person name="Lindberg D.R."/>
            <person name="Seaver E.C."/>
            <person name="Weisblat D.A."/>
            <person name="Putnam N.H."/>
            <person name="Rokhsar D.S."/>
        </authorList>
    </citation>
    <scope>NUCLEOTIDE SEQUENCE</scope>
    <source>
        <strain evidence="5 7">I ESC-2004</strain>
    </source>
</reference>
<dbReference type="EMBL" id="KB301692">
    <property type="protein sequence ID" value="ELU05266.1"/>
    <property type="molecule type" value="Genomic_DNA"/>
</dbReference>
<evidence type="ECO:0000259" key="4">
    <source>
        <dbReference type="Pfam" id="PF15619"/>
    </source>
</evidence>
<evidence type="ECO:0000313" key="7">
    <source>
        <dbReference type="Proteomes" id="UP000014760"/>
    </source>
</evidence>
<feature type="compositionally biased region" description="Basic and acidic residues" evidence="3">
    <location>
        <begin position="651"/>
        <end position="771"/>
    </location>
</feature>
<feature type="compositionally biased region" description="Low complexity" evidence="3">
    <location>
        <begin position="301"/>
        <end position="313"/>
    </location>
</feature>
<evidence type="ECO:0000313" key="6">
    <source>
        <dbReference type="EnsemblMetazoa" id="CapteP225671"/>
    </source>
</evidence>
<feature type="compositionally biased region" description="Low complexity" evidence="3">
    <location>
        <begin position="380"/>
        <end position="389"/>
    </location>
</feature>
<evidence type="ECO:0000256" key="1">
    <source>
        <dbReference type="ARBA" id="ARBA00010229"/>
    </source>
</evidence>
<feature type="region of interest" description="Disordered" evidence="3">
    <location>
        <begin position="842"/>
        <end position="957"/>
    </location>
</feature>
<feature type="domain" description="Lebercilin" evidence="4">
    <location>
        <begin position="93"/>
        <end position="285"/>
    </location>
</feature>
<reference evidence="7" key="1">
    <citation type="submission" date="2012-12" db="EMBL/GenBank/DDBJ databases">
        <authorList>
            <person name="Hellsten U."/>
            <person name="Grimwood J."/>
            <person name="Chapman J.A."/>
            <person name="Shapiro H."/>
            <person name="Aerts A."/>
            <person name="Otillar R.P."/>
            <person name="Terry A.Y."/>
            <person name="Boore J.L."/>
            <person name="Simakov O."/>
            <person name="Marletaz F."/>
            <person name="Cho S.-J."/>
            <person name="Edsinger-Gonzales E."/>
            <person name="Havlak P."/>
            <person name="Kuo D.-H."/>
            <person name="Larsson T."/>
            <person name="Lv J."/>
            <person name="Arendt D."/>
            <person name="Savage R."/>
            <person name="Osoegawa K."/>
            <person name="de Jong P."/>
            <person name="Lindberg D.R."/>
            <person name="Seaver E.C."/>
            <person name="Weisblat D.A."/>
            <person name="Putnam N.H."/>
            <person name="Grigoriev I.V."/>
            <person name="Rokhsar D.S."/>
        </authorList>
    </citation>
    <scope>NUCLEOTIDE SEQUENCE</scope>
    <source>
        <strain evidence="7">I ESC-2004</strain>
    </source>
</reference>
<feature type="compositionally biased region" description="Basic and acidic residues" evidence="3">
    <location>
        <begin position="323"/>
        <end position="351"/>
    </location>
</feature>